<dbReference type="SUPFAM" id="SSF82714">
    <property type="entry name" value="Multidrug efflux transporter AcrB TolC docking domain, DN and DC subdomains"/>
    <property type="match status" value="1"/>
</dbReference>
<sequence>MLMRAIVRWSLNFRFLVVAAAAAMMIVGVVQVRDTAVDVFPEFAPPQVEVQTESLGLSTSDVEKLVTVPLELAMNGMPGLDQLRSTSVPQLSSIVLVFKPGTDLLHARQLVQERLSTVRPTLPRWASPPVMLAPVSATARVLQIGMTAAPGSNLSPMELSQLAYWKVKARLLRVDGVADVSIWNERPQTFQVQVDPAKLKARQATLDDVERTTADALDSGALQFSTGAVVGAGGFVDTPSQRFQVAHTLSVQSPQVLAQMPLEDAAANGQHVTLGDIGTVVSNYQPLIGDAVINGRPGILLVVEKLPWGNTLKVTHGVDQALTELQPGLQGVRFDTHIFRPATFIDDSVHNLLSSLLLGFLLVVVILILFLFEWRVALISLVTIPLSLTAALLVLRAVGATVNTMVLAGLIIALGAVVDDAIIDVENILRRLRIARRTPGSETTAQIILRASLEVRSPIVYATLIIVAAAVPVFLLHGLTAAFFRPLALAYVLAILASMAVALTVTPALTLILLNRAPLKRFQSPLVRRLRRWYEWLLHRIVARPKAAYAAFAVVVLCGALVAPQLGQSLFPTLKQRDLLIHWDAIPGTSDAEVVRTTTALSNELKAIPGVEDYGAHIGRARQGEEIVGINAAEVWIHISPSVDYDTTVDRVRHVIDNWPGLYRDVTTYLNERIEEVLSGSKQAITVRVYGQDLTSMRSTAQQVLRKVSSVSGVVDPHMDLSVNTPQIQVQVDLAKAAAVGLKPGDVRRQAATVVAGQEMGNVFTGNQVYGVYVWSIPSARADAGAISDMQLDTPSGKHVRLGDVATVSLTSDPYLITREDNSRYIDVGANVQGRDLGAVVSDIRRDLASVPVPRGSHWTLLGEYKERQQAQSSLLTTAAIAAVAILILLQLSFGSWRLAFLLFVTLPMALVGGVIATWIGGAEITIGALVGFFTVFGIAARNGILMINHCQHLEQHEDMDFGPDLVVRGASERLAPILMTSLATGLALVPLVAAGNQPGREIEYPLAVVILGGLVSSTLLTLFVVPSLYLRFARKRPRRGRSGPAPVTA</sequence>
<dbReference type="Gene3D" id="1.20.1640.10">
    <property type="entry name" value="Multidrug efflux transporter AcrB transmembrane domain"/>
    <property type="match status" value="2"/>
</dbReference>
<feature type="transmembrane region" description="Helical" evidence="1">
    <location>
        <begin position="1007"/>
        <end position="1031"/>
    </location>
</feature>
<evidence type="ECO:0000313" key="2">
    <source>
        <dbReference type="EMBL" id="MFC5905772.1"/>
    </source>
</evidence>
<dbReference type="EMBL" id="JBHSQJ010000003">
    <property type="protein sequence ID" value="MFC5905772.1"/>
    <property type="molecule type" value="Genomic_DNA"/>
</dbReference>
<dbReference type="InterPro" id="IPR027463">
    <property type="entry name" value="AcrB_DN_DC_subdom"/>
</dbReference>
<dbReference type="Gene3D" id="3.30.70.1440">
    <property type="entry name" value="Multidrug efflux transporter AcrB pore domain"/>
    <property type="match status" value="1"/>
</dbReference>
<feature type="transmembrane region" description="Helical" evidence="1">
    <location>
        <begin position="404"/>
        <end position="423"/>
    </location>
</feature>
<dbReference type="InterPro" id="IPR001036">
    <property type="entry name" value="Acrflvin-R"/>
</dbReference>
<feature type="transmembrane region" description="Helical" evidence="1">
    <location>
        <begin position="975"/>
        <end position="995"/>
    </location>
</feature>
<dbReference type="SUPFAM" id="SSF82693">
    <property type="entry name" value="Multidrug efflux transporter AcrB pore domain, PN1, PN2, PC1 and PC2 subdomains"/>
    <property type="match status" value="2"/>
</dbReference>
<dbReference type="Gene3D" id="3.30.2090.10">
    <property type="entry name" value="Multidrug efflux transporter AcrB TolC docking domain, DN and DC subdomains"/>
    <property type="match status" value="2"/>
</dbReference>
<keyword evidence="1" id="KW-0812">Transmembrane</keyword>
<protein>
    <submittedName>
        <fullName evidence="2">Efflux RND transporter permease subunit</fullName>
    </submittedName>
</protein>
<evidence type="ECO:0000256" key="1">
    <source>
        <dbReference type="SAM" id="Phobius"/>
    </source>
</evidence>
<feature type="transmembrane region" description="Helical" evidence="1">
    <location>
        <begin position="874"/>
        <end position="892"/>
    </location>
</feature>
<feature type="transmembrane region" description="Helical" evidence="1">
    <location>
        <begin position="547"/>
        <end position="567"/>
    </location>
</feature>
<accession>A0ABW1FV91</accession>
<dbReference type="Gene3D" id="3.30.70.1430">
    <property type="entry name" value="Multidrug efflux transporter AcrB pore domain"/>
    <property type="match status" value="2"/>
</dbReference>
<keyword evidence="3" id="KW-1185">Reference proteome</keyword>
<comment type="caution">
    <text evidence="2">The sequence shown here is derived from an EMBL/GenBank/DDBJ whole genome shotgun (WGS) entry which is preliminary data.</text>
</comment>
<dbReference type="PRINTS" id="PR00702">
    <property type="entry name" value="ACRIFLAVINRP"/>
</dbReference>
<feature type="transmembrane region" description="Helical" evidence="1">
    <location>
        <begin position="899"/>
        <end position="920"/>
    </location>
</feature>
<feature type="transmembrane region" description="Helical" evidence="1">
    <location>
        <begin position="352"/>
        <end position="371"/>
    </location>
</feature>
<keyword evidence="1" id="KW-0472">Membrane</keyword>
<dbReference type="Pfam" id="PF00873">
    <property type="entry name" value="ACR_tran"/>
    <property type="match status" value="1"/>
</dbReference>
<evidence type="ECO:0000313" key="3">
    <source>
        <dbReference type="Proteomes" id="UP001596174"/>
    </source>
</evidence>
<feature type="transmembrane region" description="Helical" evidence="1">
    <location>
        <begin position="926"/>
        <end position="945"/>
    </location>
</feature>
<dbReference type="Gene3D" id="3.30.70.1320">
    <property type="entry name" value="Multidrug efflux transporter AcrB pore domain like"/>
    <property type="match status" value="1"/>
</dbReference>
<name>A0ABW1FV91_9ACTN</name>
<gene>
    <name evidence="2" type="ORF">ACFP3V_00840</name>
</gene>
<feature type="transmembrane region" description="Helical" evidence="1">
    <location>
        <begin position="378"/>
        <end position="398"/>
    </location>
</feature>
<keyword evidence="1" id="KW-1133">Transmembrane helix</keyword>
<dbReference type="Proteomes" id="UP001596174">
    <property type="component" value="Unassembled WGS sequence"/>
</dbReference>
<dbReference type="PANTHER" id="PTHR32063">
    <property type="match status" value="1"/>
</dbReference>
<dbReference type="PANTHER" id="PTHR32063:SF4">
    <property type="entry name" value="SLR6043 PROTEIN"/>
    <property type="match status" value="1"/>
</dbReference>
<feature type="transmembrane region" description="Helical" evidence="1">
    <location>
        <begin position="459"/>
        <end position="484"/>
    </location>
</feature>
<organism evidence="2 3">
    <name type="scientific">Streptacidiphilus monticola</name>
    <dbReference type="NCBI Taxonomy" id="2161674"/>
    <lineage>
        <taxon>Bacteria</taxon>
        <taxon>Bacillati</taxon>
        <taxon>Actinomycetota</taxon>
        <taxon>Actinomycetes</taxon>
        <taxon>Kitasatosporales</taxon>
        <taxon>Streptomycetaceae</taxon>
        <taxon>Streptacidiphilus</taxon>
    </lineage>
</organism>
<proteinExistence type="predicted"/>
<feature type="transmembrane region" description="Helical" evidence="1">
    <location>
        <begin position="490"/>
        <end position="514"/>
    </location>
</feature>
<dbReference type="RefSeq" id="WP_380578535.1">
    <property type="nucleotide sequence ID" value="NZ_JBHSQJ010000003.1"/>
</dbReference>
<dbReference type="SUPFAM" id="SSF82866">
    <property type="entry name" value="Multidrug efflux transporter AcrB transmembrane domain"/>
    <property type="match status" value="2"/>
</dbReference>
<reference evidence="3" key="1">
    <citation type="journal article" date="2019" name="Int. J. Syst. Evol. Microbiol.">
        <title>The Global Catalogue of Microorganisms (GCM) 10K type strain sequencing project: providing services to taxonomists for standard genome sequencing and annotation.</title>
        <authorList>
            <consortium name="The Broad Institute Genomics Platform"/>
            <consortium name="The Broad Institute Genome Sequencing Center for Infectious Disease"/>
            <person name="Wu L."/>
            <person name="Ma J."/>
        </authorList>
    </citation>
    <scope>NUCLEOTIDE SEQUENCE [LARGE SCALE GENOMIC DNA]</scope>
    <source>
        <strain evidence="3">JCM 4816</strain>
    </source>
</reference>